<sequence length="242" mass="25772">SRSVPEPRARSPAAPPPAAAPRAADGRRPGRCRASGRRPARGGGPARLRGRRRRRRGRRTPEAAALPSDETLKGHVTAILEGQDLTKTSMKDVRGLLEARCGLAEGTLSNHKAKVKDIVTAKIAELQEAGQDEGTPAAGQPSTPPRSAGSKETGSGRKSGELGGTKRRQAGLFTRGGFMKKARTFPVKLGDSNFSVPPREFSTGSCGFFLSAKVPMEMDGQKVMMQCSLNCTVIGSKEWKKD</sequence>
<organism evidence="3 4">
    <name type="scientific">Prorocentrum cordatum</name>
    <dbReference type="NCBI Taxonomy" id="2364126"/>
    <lineage>
        <taxon>Eukaryota</taxon>
        <taxon>Sar</taxon>
        <taxon>Alveolata</taxon>
        <taxon>Dinophyceae</taxon>
        <taxon>Prorocentrales</taxon>
        <taxon>Prorocentraceae</taxon>
        <taxon>Prorocentrum</taxon>
    </lineage>
</organism>
<dbReference type="SUPFAM" id="SSF109715">
    <property type="entry name" value="DEK C-terminal domain"/>
    <property type="match status" value="1"/>
</dbReference>
<proteinExistence type="predicted"/>
<feature type="compositionally biased region" description="Basic residues" evidence="1">
    <location>
        <begin position="48"/>
        <end position="58"/>
    </location>
</feature>
<comment type="caution">
    <text evidence="3">The sequence shown here is derived from an EMBL/GenBank/DDBJ whole genome shotgun (WGS) entry which is preliminary data.</text>
</comment>
<protein>
    <recommendedName>
        <fullName evidence="2">DEK-C domain-containing protein</fullName>
    </recommendedName>
</protein>
<evidence type="ECO:0000259" key="2">
    <source>
        <dbReference type="PROSITE" id="PS51998"/>
    </source>
</evidence>
<accession>A0ABN9T5W9</accession>
<feature type="domain" description="DEK-C" evidence="2">
    <location>
        <begin position="66"/>
        <end position="124"/>
    </location>
</feature>
<keyword evidence="4" id="KW-1185">Reference proteome</keyword>
<dbReference type="EMBL" id="CAUYUJ010014382">
    <property type="protein sequence ID" value="CAK0840451.1"/>
    <property type="molecule type" value="Genomic_DNA"/>
</dbReference>
<evidence type="ECO:0000313" key="4">
    <source>
        <dbReference type="Proteomes" id="UP001189429"/>
    </source>
</evidence>
<feature type="region of interest" description="Disordered" evidence="1">
    <location>
        <begin position="1"/>
        <end position="74"/>
    </location>
</feature>
<dbReference type="Gene3D" id="1.10.10.60">
    <property type="entry name" value="Homeodomain-like"/>
    <property type="match status" value="1"/>
</dbReference>
<reference evidence="3" key="1">
    <citation type="submission" date="2023-10" db="EMBL/GenBank/DDBJ databases">
        <authorList>
            <person name="Chen Y."/>
            <person name="Shah S."/>
            <person name="Dougan E. K."/>
            <person name="Thang M."/>
            <person name="Chan C."/>
        </authorList>
    </citation>
    <scope>NUCLEOTIDE SEQUENCE [LARGE SCALE GENOMIC DNA]</scope>
</reference>
<gene>
    <name evidence="3" type="ORF">PCOR1329_LOCUS35903</name>
</gene>
<feature type="non-terminal residue" evidence="3">
    <location>
        <position position="1"/>
    </location>
</feature>
<dbReference type="Pfam" id="PF08766">
    <property type="entry name" value="DEK_C"/>
    <property type="match status" value="1"/>
</dbReference>
<feature type="region of interest" description="Disordered" evidence="1">
    <location>
        <begin position="129"/>
        <end position="170"/>
    </location>
</feature>
<dbReference type="Proteomes" id="UP001189429">
    <property type="component" value="Unassembled WGS sequence"/>
</dbReference>
<feature type="compositionally biased region" description="Basic residues" evidence="1">
    <location>
        <begin position="29"/>
        <end position="40"/>
    </location>
</feature>
<dbReference type="InterPro" id="IPR014876">
    <property type="entry name" value="DEK_C"/>
</dbReference>
<name>A0ABN9T5W9_9DINO</name>
<dbReference type="PROSITE" id="PS51998">
    <property type="entry name" value="DEK_C"/>
    <property type="match status" value="1"/>
</dbReference>
<evidence type="ECO:0000313" key="3">
    <source>
        <dbReference type="EMBL" id="CAK0840451.1"/>
    </source>
</evidence>
<evidence type="ECO:0000256" key="1">
    <source>
        <dbReference type="SAM" id="MobiDB-lite"/>
    </source>
</evidence>